<evidence type="ECO:0000313" key="1">
    <source>
        <dbReference type="EMBL" id="KAH7954405.1"/>
    </source>
</evidence>
<comment type="caution">
    <text evidence="1">The sequence shown here is derived from an EMBL/GenBank/DDBJ whole genome shotgun (WGS) entry which is preliminary data.</text>
</comment>
<dbReference type="Proteomes" id="UP000821865">
    <property type="component" value="Chromosome 4"/>
</dbReference>
<reference evidence="1" key="1">
    <citation type="submission" date="2020-05" db="EMBL/GenBank/DDBJ databases">
        <title>Large-scale comparative analyses of tick genomes elucidate their genetic diversity and vector capacities.</title>
        <authorList>
            <person name="Jia N."/>
            <person name="Wang J."/>
            <person name="Shi W."/>
            <person name="Du L."/>
            <person name="Sun Y."/>
            <person name="Zhan W."/>
            <person name="Jiang J."/>
            <person name="Wang Q."/>
            <person name="Zhang B."/>
            <person name="Ji P."/>
            <person name="Sakyi L.B."/>
            <person name="Cui X."/>
            <person name="Yuan T."/>
            <person name="Jiang B."/>
            <person name="Yang W."/>
            <person name="Lam T.T.-Y."/>
            <person name="Chang Q."/>
            <person name="Ding S."/>
            <person name="Wang X."/>
            <person name="Zhu J."/>
            <person name="Ruan X."/>
            <person name="Zhao L."/>
            <person name="Wei J."/>
            <person name="Que T."/>
            <person name="Du C."/>
            <person name="Cheng J."/>
            <person name="Dai P."/>
            <person name="Han X."/>
            <person name="Huang E."/>
            <person name="Gao Y."/>
            <person name="Liu J."/>
            <person name="Shao H."/>
            <person name="Ye R."/>
            <person name="Li L."/>
            <person name="Wei W."/>
            <person name="Wang X."/>
            <person name="Wang C."/>
            <person name="Yang T."/>
            <person name="Huo Q."/>
            <person name="Li W."/>
            <person name="Guo W."/>
            <person name="Chen H."/>
            <person name="Zhou L."/>
            <person name="Ni X."/>
            <person name="Tian J."/>
            <person name="Zhou Y."/>
            <person name="Sheng Y."/>
            <person name="Liu T."/>
            <person name="Pan Y."/>
            <person name="Xia L."/>
            <person name="Li J."/>
            <person name="Zhao F."/>
            <person name="Cao W."/>
        </authorList>
    </citation>
    <scope>NUCLEOTIDE SEQUENCE</scope>
    <source>
        <strain evidence="1">Dsil-2018</strain>
    </source>
</reference>
<organism evidence="1 2">
    <name type="scientific">Dermacentor silvarum</name>
    <name type="common">Tick</name>
    <dbReference type="NCBI Taxonomy" id="543639"/>
    <lineage>
        <taxon>Eukaryota</taxon>
        <taxon>Metazoa</taxon>
        <taxon>Ecdysozoa</taxon>
        <taxon>Arthropoda</taxon>
        <taxon>Chelicerata</taxon>
        <taxon>Arachnida</taxon>
        <taxon>Acari</taxon>
        <taxon>Parasitiformes</taxon>
        <taxon>Ixodida</taxon>
        <taxon>Ixodoidea</taxon>
        <taxon>Ixodidae</taxon>
        <taxon>Rhipicephalinae</taxon>
        <taxon>Dermacentor</taxon>
    </lineage>
</organism>
<gene>
    <name evidence="1" type="ORF">HPB49_018258</name>
</gene>
<sequence length="102" mass="11862">MAQSGYRKPAPWFTPEEKSLLLSLVNNYKKVLESKKTDVASLSIKTKVWKKLSMEYSAQHGVTPRDFKQLKKCWGNMKQMEREFGGEKKSSQDGYAIFYMED</sequence>
<keyword evidence="2" id="KW-1185">Reference proteome</keyword>
<dbReference type="EMBL" id="CM023473">
    <property type="protein sequence ID" value="KAH7954405.1"/>
    <property type="molecule type" value="Genomic_DNA"/>
</dbReference>
<protein>
    <submittedName>
        <fullName evidence="1">Uncharacterized protein</fullName>
    </submittedName>
</protein>
<accession>A0ACB8CZ23</accession>
<evidence type="ECO:0000313" key="2">
    <source>
        <dbReference type="Proteomes" id="UP000821865"/>
    </source>
</evidence>
<name>A0ACB8CZ23_DERSI</name>
<proteinExistence type="predicted"/>